<protein>
    <submittedName>
        <fullName evidence="2">Uncharacterized protein</fullName>
    </submittedName>
</protein>
<comment type="caution">
    <text evidence="2">The sequence shown here is derived from an EMBL/GenBank/DDBJ whole genome shotgun (WGS) entry which is preliminary data.</text>
</comment>
<organism evidence="2 3">
    <name type="scientific">Mytilus galloprovincialis</name>
    <name type="common">Mediterranean mussel</name>
    <dbReference type="NCBI Taxonomy" id="29158"/>
    <lineage>
        <taxon>Eukaryota</taxon>
        <taxon>Metazoa</taxon>
        <taxon>Spiralia</taxon>
        <taxon>Lophotrochozoa</taxon>
        <taxon>Mollusca</taxon>
        <taxon>Bivalvia</taxon>
        <taxon>Autobranchia</taxon>
        <taxon>Pteriomorphia</taxon>
        <taxon>Mytilida</taxon>
        <taxon>Mytiloidea</taxon>
        <taxon>Mytilidae</taxon>
        <taxon>Mytilinae</taxon>
        <taxon>Mytilus</taxon>
    </lineage>
</organism>
<reference evidence="2" key="1">
    <citation type="submission" date="2018-11" db="EMBL/GenBank/DDBJ databases">
        <authorList>
            <person name="Alioto T."/>
            <person name="Alioto T."/>
        </authorList>
    </citation>
    <scope>NUCLEOTIDE SEQUENCE</scope>
</reference>
<dbReference type="AlphaFoldDB" id="A0A8B6FVP3"/>
<accession>A0A8B6FVP3</accession>
<evidence type="ECO:0000313" key="2">
    <source>
        <dbReference type="EMBL" id="VDI55427.1"/>
    </source>
</evidence>
<dbReference type="EMBL" id="UYJE01007505">
    <property type="protein sequence ID" value="VDI55427.1"/>
    <property type="molecule type" value="Genomic_DNA"/>
</dbReference>
<keyword evidence="3" id="KW-1185">Reference proteome</keyword>
<dbReference type="Proteomes" id="UP000596742">
    <property type="component" value="Unassembled WGS sequence"/>
</dbReference>
<gene>
    <name evidence="2" type="ORF">MGAL_10B005880</name>
</gene>
<sequence>MDVCGSENFIAVKEAYVCTVCGIETGIDNKIYCDLQLYISEDVKQNEGIKDAEELNQKLKQNSMYADWHVHIVLVKEVLVEVLSGTKTMARSELRQLCTNTEFSCTEAIREEIRTIREAKQSEKKSGQYVKQSNQRRNQDNT</sequence>
<evidence type="ECO:0000256" key="1">
    <source>
        <dbReference type="SAM" id="MobiDB-lite"/>
    </source>
</evidence>
<evidence type="ECO:0000313" key="3">
    <source>
        <dbReference type="Proteomes" id="UP000596742"/>
    </source>
</evidence>
<proteinExistence type="predicted"/>
<name>A0A8B6FVP3_MYTGA</name>
<feature type="region of interest" description="Disordered" evidence="1">
    <location>
        <begin position="119"/>
        <end position="142"/>
    </location>
</feature>